<dbReference type="NCBIfam" id="TIGR03570">
    <property type="entry name" value="NeuD_NnaD"/>
    <property type="match status" value="1"/>
</dbReference>
<comment type="similarity">
    <text evidence="1">Belongs to the transferase hexapeptide repeat family.</text>
</comment>
<evidence type="ECO:0000256" key="2">
    <source>
        <dbReference type="ARBA" id="ARBA00022679"/>
    </source>
</evidence>
<dbReference type="InterPro" id="IPR041561">
    <property type="entry name" value="PglD_N"/>
</dbReference>
<name>A0A1B7ZE52_9FLAO</name>
<dbReference type="PANTHER" id="PTHR43300:SF7">
    <property type="entry name" value="UDP-N-ACETYLBACILLOSAMINE N-ACETYLTRANSFERASE"/>
    <property type="match status" value="1"/>
</dbReference>
<evidence type="ECO:0000256" key="3">
    <source>
        <dbReference type="ARBA" id="ARBA00022737"/>
    </source>
</evidence>
<dbReference type="SUPFAM" id="SSF51161">
    <property type="entry name" value="Trimeric LpxA-like enzymes"/>
    <property type="match status" value="1"/>
</dbReference>
<dbReference type="Gene3D" id="2.160.10.10">
    <property type="entry name" value="Hexapeptide repeat proteins"/>
    <property type="match status" value="1"/>
</dbReference>
<dbReference type="InterPro" id="IPR050179">
    <property type="entry name" value="Trans_hexapeptide_repeat"/>
</dbReference>
<dbReference type="AlphaFoldDB" id="A0A1B7ZE52"/>
<proteinExistence type="inferred from homology"/>
<dbReference type="KEGG" id="mart:BTR34_08465"/>
<reference evidence="9" key="1">
    <citation type="submission" date="2016-06" db="EMBL/GenBank/DDBJ databases">
        <authorList>
            <person name="Zhan P."/>
        </authorList>
    </citation>
    <scope>NUCLEOTIDE SEQUENCE [LARGE SCALE GENOMIC DNA]</scope>
    <source>
        <strain evidence="9">T28</strain>
    </source>
</reference>
<evidence type="ECO:0000259" key="7">
    <source>
        <dbReference type="Pfam" id="PF17836"/>
    </source>
</evidence>
<dbReference type="InterPro" id="IPR018357">
    <property type="entry name" value="Hexapep_transf_CS"/>
</dbReference>
<protein>
    <submittedName>
        <fullName evidence="8">Acetyltransferase</fullName>
    </submittedName>
</protein>
<evidence type="ECO:0000256" key="1">
    <source>
        <dbReference type="ARBA" id="ARBA00007274"/>
    </source>
</evidence>
<dbReference type="Pfam" id="PF17836">
    <property type="entry name" value="PglD_N"/>
    <property type="match status" value="1"/>
</dbReference>
<dbReference type="CDD" id="cd03360">
    <property type="entry name" value="LbH_AT_putative"/>
    <property type="match status" value="1"/>
</dbReference>
<feature type="site" description="Increases basicity of active site His" evidence="5">
    <location>
        <position position="139"/>
    </location>
</feature>
<dbReference type="OrthoDB" id="9801697at2"/>
<sequence>MSKHKNIFFLGYSGHAYVAIEVARANELNVLGYFDKLKNIQNPFNLLYCGIENDTEFKKKVKNAYVFPAIGANNIREKLHRLLIENNIEQIVLIDPSAHISNSAVIGESTLVNPNVSINSLATIGNGCIINTGSIVEHECLIDDYTHIAPGAVLAGNVKIGKNCFIGANAVIKQGIIIADNVTVGAGSVILNNITEKGIWVGNPAKQLLKK</sequence>
<keyword evidence="9" id="KW-1185">Reference proteome</keyword>
<feature type="binding site" evidence="6">
    <location>
        <position position="147"/>
    </location>
    <ligand>
        <name>acetyl-CoA</name>
        <dbReference type="ChEBI" id="CHEBI:57288"/>
    </ligand>
</feature>
<evidence type="ECO:0000256" key="6">
    <source>
        <dbReference type="PIRSR" id="PIRSR620019-2"/>
    </source>
</evidence>
<dbReference type="STRING" id="1836467.BTR34_08465"/>
<feature type="domain" description="PglD N-terminal" evidence="7">
    <location>
        <begin position="6"/>
        <end position="81"/>
    </location>
</feature>
<feature type="active site" description="Proton acceptor" evidence="5">
    <location>
        <position position="138"/>
    </location>
</feature>
<evidence type="ECO:0000313" key="8">
    <source>
        <dbReference type="EMBL" id="OBR41830.1"/>
    </source>
</evidence>
<keyword evidence="3" id="KW-0677">Repeat</keyword>
<feature type="binding site" evidence="6">
    <location>
        <position position="71"/>
    </location>
    <ligand>
        <name>substrate</name>
    </ligand>
</feature>
<dbReference type="Pfam" id="PF14602">
    <property type="entry name" value="Hexapep_2"/>
    <property type="match status" value="1"/>
</dbReference>
<dbReference type="RefSeq" id="WP_068480084.1">
    <property type="nucleotide sequence ID" value="NZ_CP018760.1"/>
</dbReference>
<dbReference type="Pfam" id="PF00132">
    <property type="entry name" value="Hexapep"/>
    <property type="match status" value="1"/>
</dbReference>
<dbReference type="EMBL" id="LZFP01000001">
    <property type="protein sequence ID" value="OBR41830.1"/>
    <property type="molecule type" value="Genomic_DNA"/>
</dbReference>
<organism evidence="8 9">
    <name type="scientific">Maribacter hydrothermalis</name>
    <dbReference type="NCBI Taxonomy" id="1836467"/>
    <lineage>
        <taxon>Bacteria</taxon>
        <taxon>Pseudomonadati</taxon>
        <taxon>Bacteroidota</taxon>
        <taxon>Flavobacteriia</taxon>
        <taxon>Flavobacteriales</taxon>
        <taxon>Flavobacteriaceae</taxon>
        <taxon>Maribacter</taxon>
    </lineage>
</organism>
<feature type="binding site" evidence="6">
    <location>
        <begin position="13"/>
        <end position="15"/>
    </location>
    <ligand>
        <name>substrate</name>
    </ligand>
</feature>
<dbReference type="PANTHER" id="PTHR43300">
    <property type="entry name" value="ACETYLTRANSFERASE"/>
    <property type="match status" value="1"/>
</dbReference>
<keyword evidence="4" id="KW-0012">Acyltransferase</keyword>
<comment type="caution">
    <text evidence="8">The sequence shown here is derived from an EMBL/GenBank/DDBJ whole genome shotgun (WGS) entry which is preliminary data.</text>
</comment>
<dbReference type="Proteomes" id="UP000092164">
    <property type="component" value="Unassembled WGS sequence"/>
</dbReference>
<dbReference type="PROSITE" id="PS00101">
    <property type="entry name" value="HEXAPEP_TRANSFERASES"/>
    <property type="match status" value="1"/>
</dbReference>
<evidence type="ECO:0000256" key="5">
    <source>
        <dbReference type="PIRSR" id="PIRSR620019-1"/>
    </source>
</evidence>
<dbReference type="InterPro" id="IPR001451">
    <property type="entry name" value="Hexapep"/>
</dbReference>
<dbReference type="InterPro" id="IPR020019">
    <property type="entry name" value="AcTrfase_PglD-like"/>
</dbReference>
<evidence type="ECO:0000313" key="9">
    <source>
        <dbReference type="Proteomes" id="UP000092164"/>
    </source>
</evidence>
<dbReference type="InterPro" id="IPR011004">
    <property type="entry name" value="Trimer_LpxA-like_sf"/>
</dbReference>
<keyword evidence="2 8" id="KW-0808">Transferase</keyword>
<dbReference type="Gene3D" id="3.40.50.20">
    <property type="match status" value="1"/>
</dbReference>
<dbReference type="GO" id="GO:0016746">
    <property type="term" value="F:acyltransferase activity"/>
    <property type="evidence" value="ECO:0007669"/>
    <property type="project" value="UniProtKB-KW"/>
</dbReference>
<gene>
    <name evidence="8" type="ORF">A9200_00115</name>
</gene>
<accession>A0A1B7ZE52</accession>
<evidence type="ECO:0000256" key="4">
    <source>
        <dbReference type="ARBA" id="ARBA00023315"/>
    </source>
</evidence>